<dbReference type="NCBIfam" id="TIGR00277">
    <property type="entry name" value="HDIG"/>
    <property type="match status" value="1"/>
</dbReference>
<feature type="domain" description="HD" evidence="1">
    <location>
        <begin position="34"/>
        <end position="116"/>
    </location>
</feature>
<sequence length="196" mass="22450">MLPLPAVQTNPVLPSLADCIQLMDQYGMLGNIRHHSLVVARLAEQLQAGLAAVAPDRPQADRHLVISGALLHDIAKTPCLGSDRDHAKAGAEICRQHGYPEIAAIVEQHVLLWDYDPLRYRNGHFTAREIVYYADKRVRHNVVVNLDERLEYILEHYGKNNPNRRELIRENFNKCLTLEQHLFHWLPFGPEELGRF</sequence>
<dbReference type="InterPro" id="IPR003607">
    <property type="entry name" value="HD/PDEase_dom"/>
</dbReference>
<dbReference type="InterPro" id="IPR006674">
    <property type="entry name" value="HD_domain"/>
</dbReference>
<evidence type="ECO:0000259" key="1">
    <source>
        <dbReference type="Pfam" id="PF01966"/>
    </source>
</evidence>
<dbReference type="InterPro" id="IPR006675">
    <property type="entry name" value="HDIG_dom"/>
</dbReference>
<dbReference type="Proteomes" id="UP000006365">
    <property type="component" value="Chromosome"/>
</dbReference>
<dbReference type="EMBL" id="CP002364">
    <property type="protein sequence ID" value="ADW17024.1"/>
    <property type="molecule type" value="Genomic_DNA"/>
</dbReference>
<organism evidence="2 3">
    <name type="scientific">Desulfobulbus propionicus (strain ATCC 33891 / DSM 2032 / VKM B-1956 / 1pr3)</name>
    <dbReference type="NCBI Taxonomy" id="577650"/>
    <lineage>
        <taxon>Bacteria</taxon>
        <taxon>Pseudomonadati</taxon>
        <taxon>Thermodesulfobacteriota</taxon>
        <taxon>Desulfobulbia</taxon>
        <taxon>Desulfobulbales</taxon>
        <taxon>Desulfobulbaceae</taxon>
        <taxon>Desulfobulbus</taxon>
    </lineage>
</organism>
<dbReference type="AlphaFoldDB" id="A0A7U3YKF6"/>
<keyword evidence="3" id="KW-1185">Reference proteome</keyword>
<name>A0A7U3YKF6_DESPD</name>
<dbReference type="KEGG" id="dpr:Despr_0850"/>
<evidence type="ECO:0000313" key="3">
    <source>
        <dbReference type="Proteomes" id="UP000006365"/>
    </source>
</evidence>
<proteinExistence type="predicted"/>
<dbReference type="CDD" id="cd00077">
    <property type="entry name" value="HDc"/>
    <property type="match status" value="1"/>
</dbReference>
<reference evidence="2 3" key="1">
    <citation type="journal article" date="2011" name="Stand. Genomic Sci.">
        <title>Complete genome sequence of Desulfobulbus propionicus type strain (1pr3).</title>
        <authorList>
            <person name="Pagani I."/>
            <person name="Lapidus A."/>
            <person name="Nolan M."/>
            <person name="Lucas S."/>
            <person name="Hammon N."/>
            <person name="Deshpande S."/>
            <person name="Cheng J.F."/>
            <person name="Chertkov O."/>
            <person name="Davenport K."/>
            <person name="Tapia R."/>
            <person name="Han C."/>
            <person name="Goodwin L."/>
            <person name="Pitluck S."/>
            <person name="Liolios K."/>
            <person name="Mavromatis K."/>
            <person name="Ivanova N."/>
            <person name="Mikhailova N."/>
            <person name="Pati A."/>
            <person name="Chen A."/>
            <person name="Palaniappan K."/>
            <person name="Land M."/>
            <person name="Hauser L."/>
            <person name="Chang Y.J."/>
            <person name="Jeffries C.D."/>
            <person name="Detter J.C."/>
            <person name="Brambilla E."/>
            <person name="Kannan K.P."/>
            <person name="Djao O.D."/>
            <person name="Rohde M."/>
            <person name="Pukall R."/>
            <person name="Spring S."/>
            <person name="Goker M."/>
            <person name="Sikorski J."/>
            <person name="Woyke T."/>
            <person name="Bristow J."/>
            <person name="Eisen J.A."/>
            <person name="Markowitz V."/>
            <person name="Hugenholtz P."/>
            <person name="Kyrpides N.C."/>
            <person name="Klenk H.P."/>
        </authorList>
    </citation>
    <scope>NUCLEOTIDE SEQUENCE [LARGE SCALE GENOMIC DNA]</scope>
    <source>
        <strain evidence="3">ATCC 33891 / DSM 2032 / 1pr3</strain>
    </source>
</reference>
<protein>
    <submittedName>
        <fullName evidence="2">Metal dependent phophohydrolase</fullName>
    </submittedName>
</protein>
<dbReference type="Gene3D" id="1.10.3210.10">
    <property type="entry name" value="Hypothetical protein af1432"/>
    <property type="match status" value="1"/>
</dbReference>
<gene>
    <name evidence="2" type="ordered locus">Despr_0850</name>
</gene>
<dbReference type="Pfam" id="PF01966">
    <property type="entry name" value="HD"/>
    <property type="match status" value="1"/>
</dbReference>
<evidence type="ECO:0000313" key="2">
    <source>
        <dbReference type="EMBL" id="ADW17024.1"/>
    </source>
</evidence>
<accession>A0A7U3YKF6</accession>
<dbReference type="SUPFAM" id="SSF109604">
    <property type="entry name" value="HD-domain/PDEase-like"/>
    <property type="match status" value="1"/>
</dbReference>